<dbReference type="Pfam" id="PF24864">
    <property type="entry name" value="DUF7730"/>
    <property type="match status" value="1"/>
</dbReference>
<name>A0A9P9J2K3_9HYPO</name>
<evidence type="ECO:0000256" key="1">
    <source>
        <dbReference type="SAM" id="MobiDB-lite"/>
    </source>
</evidence>
<dbReference type="PANTHER" id="PTHR38790">
    <property type="entry name" value="2EXR DOMAIN-CONTAINING PROTEIN-RELATED"/>
    <property type="match status" value="1"/>
</dbReference>
<protein>
    <recommendedName>
        <fullName evidence="2">DUF7730 domain-containing protein</fullName>
    </recommendedName>
</protein>
<keyword evidence="4" id="KW-1185">Reference proteome</keyword>
<evidence type="ECO:0000259" key="2">
    <source>
        <dbReference type="Pfam" id="PF24864"/>
    </source>
</evidence>
<dbReference type="InterPro" id="IPR056632">
    <property type="entry name" value="DUF7730"/>
</dbReference>
<evidence type="ECO:0000313" key="3">
    <source>
        <dbReference type="EMBL" id="KAH7140926.1"/>
    </source>
</evidence>
<feature type="non-terminal residue" evidence="3">
    <location>
        <position position="1"/>
    </location>
</feature>
<organism evidence="3 4">
    <name type="scientific">Dactylonectria macrodidyma</name>
    <dbReference type="NCBI Taxonomy" id="307937"/>
    <lineage>
        <taxon>Eukaryota</taxon>
        <taxon>Fungi</taxon>
        <taxon>Dikarya</taxon>
        <taxon>Ascomycota</taxon>
        <taxon>Pezizomycotina</taxon>
        <taxon>Sordariomycetes</taxon>
        <taxon>Hypocreomycetidae</taxon>
        <taxon>Hypocreales</taxon>
        <taxon>Nectriaceae</taxon>
        <taxon>Dactylonectria</taxon>
    </lineage>
</organism>
<dbReference type="AlphaFoldDB" id="A0A9P9J2K3"/>
<comment type="caution">
    <text evidence="3">The sequence shown here is derived from an EMBL/GenBank/DDBJ whole genome shotgun (WGS) entry which is preliminary data.</text>
</comment>
<proteinExistence type="predicted"/>
<gene>
    <name evidence="3" type="ORF">EDB81DRAFT_618601</name>
</gene>
<dbReference type="EMBL" id="JAGMUV010000011">
    <property type="protein sequence ID" value="KAH7140926.1"/>
    <property type="molecule type" value="Genomic_DNA"/>
</dbReference>
<accession>A0A9P9J2K3</accession>
<dbReference type="Proteomes" id="UP000738349">
    <property type="component" value="Unassembled WGS sequence"/>
</dbReference>
<evidence type="ECO:0000313" key="4">
    <source>
        <dbReference type="Proteomes" id="UP000738349"/>
    </source>
</evidence>
<sequence>MKPKFGAWFRSQLDKRKTKENETLFPRLPSPRPSVLTPSSSQENLAQGCLLFKRLPYELRREILMFAFGNRRVHMDLSFEHPSAIYTPGQHRTSTSSTVDPVGTYGRREKVGYKQPKSWRWWGGVCNRYLPEPGWEFPGPMGPQGPPGPWDDYCRFGCELHCHRLPAGTPWKCHIGAMGWLLSCQQAYKEGIEVLYNTNTISMSSQVMITHLPELLLPQRLAAITSLELMWPLKCHIQEGQSPVLKPGQLEVLFTLLSSHFTGLTTLYIALQTVDDLRFSRDWLDAESILKQFDQLVPQMQ</sequence>
<dbReference type="PANTHER" id="PTHR38790:SF4">
    <property type="entry name" value="2EXR DOMAIN-CONTAINING PROTEIN"/>
    <property type="match status" value="1"/>
</dbReference>
<dbReference type="OrthoDB" id="515692at2759"/>
<feature type="region of interest" description="Disordered" evidence="1">
    <location>
        <begin position="19"/>
        <end position="40"/>
    </location>
</feature>
<reference evidence="3" key="1">
    <citation type="journal article" date="2021" name="Nat. Commun.">
        <title>Genetic determinants of endophytism in the Arabidopsis root mycobiome.</title>
        <authorList>
            <person name="Mesny F."/>
            <person name="Miyauchi S."/>
            <person name="Thiergart T."/>
            <person name="Pickel B."/>
            <person name="Atanasova L."/>
            <person name="Karlsson M."/>
            <person name="Huettel B."/>
            <person name="Barry K.W."/>
            <person name="Haridas S."/>
            <person name="Chen C."/>
            <person name="Bauer D."/>
            <person name="Andreopoulos W."/>
            <person name="Pangilinan J."/>
            <person name="LaButti K."/>
            <person name="Riley R."/>
            <person name="Lipzen A."/>
            <person name="Clum A."/>
            <person name="Drula E."/>
            <person name="Henrissat B."/>
            <person name="Kohler A."/>
            <person name="Grigoriev I.V."/>
            <person name="Martin F.M."/>
            <person name="Hacquard S."/>
        </authorList>
    </citation>
    <scope>NUCLEOTIDE SEQUENCE</scope>
    <source>
        <strain evidence="3">MPI-CAGE-AT-0147</strain>
    </source>
</reference>
<feature type="domain" description="DUF7730" evidence="2">
    <location>
        <begin position="176"/>
        <end position="290"/>
    </location>
</feature>